<protein>
    <submittedName>
        <fullName evidence="1">Uncharacterized protein</fullName>
    </submittedName>
</protein>
<comment type="caution">
    <text evidence="1">The sequence shown here is derived from an EMBL/GenBank/DDBJ whole genome shotgun (WGS) entry which is preliminary data.</text>
</comment>
<dbReference type="EMBL" id="JASCIQ010000015">
    <property type="protein sequence ID" value="MDI3405275.1"/>
    <property type="molecule type" value="Genomic_DNA"/>
</dbReference>
<reference evidence="1 2" key="1">
    <citation type="submission" date="2023-05" db="EMBL/GenBank/DDBJ databases">
        <title>Draft genome sequence of Streptomyces sp. B-S-A6 isolated from a cave soil in Thailand.</title>
        <authorList>
            <person name="Chamroensaksri N."/>
            <person name="Muangham S."/>
        </authorList>
    </citation>
    <scope>NUCLEOTIDE SEQUENCE [LARGE SCALE GENOMIC DNA]</scope>
    <source>
        <strain evidence="1 2">B-S-A6</strain>
    </source>
</reference>
<dbReference type="RefSeq" id="WP_282543220.1">
    <property type="nucleotide sequence ID" value="NZ_JASCIQ010000015.1"/>
</dbReference>
<dbReference type="Proteomes" id="UP001223978">
    <property type="component" value="Unassembled WGS sequence"/>
</dbReference>
<sequence>MNFPSDPARPPAGVIRVPVRVPRPSPMAFAKAVWGFAGGATGDAFTKRLRRAARHPDPDPSLGIDAMTFAPLALRETGAAYFFDEHGVRLEGSSEISLAVSWCEVNRVALQVQHSQFLGLKMLRLLLWPTCPQSFLAAHPGSAPAWDAALGACALAVVKATTVPQDSIELALAGLDFAGAARFDGRVEEIPPAG</sequence>
<accession>A0ABT6SAQ3</accession>
<evidence type="ECO:0000313" key="1">
    <source>
        <dbReference type="EMBL" id="MDI3405275.1"/>
    </source>
</evidence>
<name>A0ABT6SAQ3_9ACTN</name>
<proteinExistence type="predicted"/>
<evidence type="ECO:0000313" key="2">
    <source>
        <dbReference type="Proteomes" id="UP001223978"/>
    </source>
</evidence>
<organism evidence="1 2">
    <name type="scientific">Streptomyces cavernicola</name>
    <dbReference type="NCBI Taxonomy" id="3043613"/>
    <lineage>
        <taxon>Bacteria</taxon>
        <taxon>Bacillati</taxon>
        <taxon>Actinomycetota</taxon>
        <taxon>Actinomycetes</taxon>
        <taxon>Kitasatosporales</taxon>
        <taxon>Streptomycetaceae</taxon>
        <taxon>Streptomyces</taxon>
    </lineage>
</organism>
<keyword evidence="2" id="KW-1185">Reference proteome</keyword>
<gene>
    <name evidence="1" type="ORF">QIS96_15780</name>
</gene>